<evidence type="ECO:0000313" key="10">
    <source>
        <dbReference type="Proteomes" id="UP000501107"/>
    </source>
</evidence>
<feature type="modified residue" description="N6-(pyridoxal phosphate)lysine" evidence="4">
    <location>
        <position position="252"/>
    </location>
</feature>
<reference evidence="7 9" key="1">
    <citation type="journal article" date="2015" name="Genome Announc.">
        <title>Complete genome sequences for 35 biothreat assay-relevant bacillus species.</title>
        <authorList>
            <person name="Johnson S.L."/>
            <person name="Daligault H.E."/>
            <person name="Davenport K.W."/>
            <person name="Jaissle J."/>
            <person name="Frey K.G."/>
            <person name="Ladner J.T."/>
            <person name="Broomall S.M."/>
            <person name="Bishop-Lilly K.A."/>
            <person name="Bruce D.C."/>
            <person name="Gibbons H.S."/>
            <person name="Coyne S.R."/>
            <person name="Lo C.C."/>
            <person name="Meincke L."/>
            <person name="Munk A.C."/>
            <person name="Koroleva G.I."/>
            <person name="Rosenzweig C.N."/>
            <person name="Palacios G.F."/>
            <person name="Redden C.L."/>
            <person name="Minogue T.D."/>
            <person name="Chain P.S."/>
        </authorList>
    </citation>
    <scope>NUCLEOTIDE SEQUENCE [LARGE SCALE GENOMIC DNA]</scope>
    <source>
        <strain evidence="7 9">HD1011</strain>
    </source>
</reference>
<dbReference type="GO" id="GO:0008483">
    <property type="term" value="F:transaminase activity"/>
    <property type="evidence" value="ECO:0007669"/>
    <property type="project" value="UniProtKB-KW"/>
</dbReference>
<reference evidence="8 10" key="2">
    <citation type="submission" date="2020-05" db="EMBL/GenBank/DDBJ databases">
        <title>FDA dAtabase for Regulatory Grade micrObial Sequences (FDA-ARGOS): Supporting development and validation of Infectious Disease Dx tests.</title>
        <authorList>
            <person name="Nelson B."/>
            <person name="Plummer A."/>
            <person name="Tallon L."/>
            <person name="Sadzewicz L."/>
            <person name="Zhao X."/>
            <person name="Vavikolanu K."/>
            <person name="Mehta A."/>
            <person name="Aluvathingal J."/>
            <person name="Nadendla S."/>
            <person name="Myers T."/>
            <person name="Yan Y."/>
            <person name="Sichtig H."/>
        </authorList>
    </citation>
    <scope>NUCLEOTIDE SEQUENCE [LARGE SCALE GENOMIC DNA]</scope>
    <source>
        <strain evidence="8 10">FDAARGOS_795</strain>
    </source>
</reference>
<dbReference type="InterPro" id="IPR000653">
    <property type="entry name" value="DegT/StrS_aminotransferase"/>
</dbReference>
<keyword evidence="8" id="KW-0808">Transferase</keyword>
<dbReference type="KEGG" id="btw:BF38_4422"/>
<dbReference type="CDD" id="cd00616">
    <property type="entry name" value="AHBA_syn"/>
    <property type="match status" value="1"/>
</dbReference>
<organism evidence="8 10">
    <name type="scientific">Bacillus thuringiensis</name>
    <dbReference type="NCBI Taxonomy" id="1428"/>
    <lineage>
        <taxon>Bacteria</taxon>
        <taxon>Bacillati</taxon>
        <taxon>Bacillota</taxon>
        <taxon>Bacilli</taxon>
        <taxon>Bacillales</taxon>
        <taxon>Bacillaceae</taxon>
        <taxon>Bacillus</taxon>
        <taxon>Bacillus cereus group</taxon>
    </lineage>
</organism>
<feature type="domain" description="Oxo-glucose-6-phosphate:glutamate aminotransferase N-terminal" evidence="6">
    <location>
        <begin position="6"/>
        <end position="68"/>
    </location>
</feature>
<dbReference type="InterPro" id="IPR015424">
    <property type="entry name" value="PyrdxlP-dep_Trfase"/>
</dbReference>
<dbReference type="GO" id="GO:0000271">
    <property type="term" value="P:polysaccharide biosynthetic process"/>
    <property type="evidence" value="ECO:0007669"/>
    <property type="project" value="TreeGrafter"/>
</dbReference>
<accession>A0A0B5NXY8</accession>
<dbReference type="Gene3D" id="3.90.1150.10">
    <property type="entry name" value="Aspartate Aminotransferase, domain 1"/>
    <property type="match status" value="1"/>
</dbReference>
<gene>
    <name evidence="7" type="ORF">BF38_4422</name>
    <name evidence="8" type="ORF">FOC89_29875</name>
</gene>
<protein>
    <submittedName>
        <fullName evidence="7">Beta-eliminating lyase family protein</fullName>
    </submittedName>
    <submittedName>
        <fullName evidence="8">DegT/DnrJ/EryC1/StrS family aminotransferase</fullName>
    </submittedName>
</protein>
<comment type="similarity">
    <text evidence="2 5">Belongs to the DegT/DnrJ/EryC1 family.</text>
</comment>
<evidence type="ECO:0000259" key="6">
    <source>
        <dbReference type="Pfam" id="PF22127"/>
    </source>
</evidence>
<dbReference type="PIRSF" id="PIRSF000390">
    <property type="entry name" value="PLP_StrS"/>
    <property type="match status" value="1"/>
</dbReference>
<dbReference type="EMBL" id="CP053980">
    <property type="protein sequence ID" value="QKH27985.1"/>
    <property type="molecule type" value="Genomic_DNA"/>
</dbReference>
<sequence length="441" mass="50639">MKTLTTISGHSKDNLALLKCLQGETKEKEFEISNILPNHKMKEKLFRKNKLKIDIDIEKDIFNYSRKNIQKIEFMPVNRLISQDEVEKIIGALKDVLPTGQFTSGPFSKKLEEVIGSYLNKNFVIATSSGTDALMVSLLSIGIQPGDEVIMPANSFAATENAVLAVGAKPIFVDIDQKSYCIDPSKIEEAITQKTKCILPVHLYGKQCEMKKIREIADIYQLRVIEDACQAIGSSNLGEYGDIIVLSFNPYKNFGVCGKAGAIVTNNENLAIRCNQYSYHGFEIDKKNKKVLDFGFNSKIDNLQAAIGLERIKYLSYNNLKRAYLAQRYIRELKDLEDRELIKLPMMTEDNVWHLFPIRVEKGRRDELKNKLYQLYNIETDIYYPVLSHKQNTKWLKENDLQNNMFNTEQVHKEILHLPLHPNMMLEEQNFVLEGLFNVNK</sequence>
<dbReference type="Proteomes" id="UP000501107">
    <property type="component" value="Chromosome"/>
</dbReference>
<dbReference type="Pfam" id="PF22127">
    <property type="entry name" value="NtdA_N"/>
    <property type="match status" value="1"/>
</dbReference>
<dbReference type="EMBL" id="CP009335">
    <property type="protein sequence ID" value="AJG78312.1"/>
    <property type="molecule type" value="Genomic_DNA"/>
</dbReference>
<dbReference type="AlphaFoldDB" id="A0A0B5NXY8"/>
<evidence type="ECO:0000256" key="3">
    <source>
        <dbReference type="PIRSR" id="PIRSR000390-1"/>
    </source>
</evidence>
<dbReference type="GO" id="GO:0030170">
    <property type="term" value="F:pyridoxal phosphate binding"/>
    <property type="evidence" value="ECO:0007669"/>
    <property type="project" value="TreeGrafter"/>
</dbReference>
<feature type="active site" description="Proton acceptor" evidence="3">
    <location>
        <position position="252"/>
    </location>
</feature>
<evidence type="ECO:0000256" key="1">
    <source>
        <dbReference type="ARBA" id="ARBA00022898"/>
    </source>
</evidence>
<dbReference type="SUPFAM" id="SSF53383">
    <property type="entry name" value="PLP-dependent transferases"/>
    <property type="match status" value="1"/>
</dbReference>
<keyword evidence="1 4" id="KW-0663">Pyridoxal phosphate</keyword>
<evidence type="ECO:0000256" key="2">
    <source>
        <dbReference type="ARBA" id="ARBA00037999"/>
    </source>
</evidence>
<dbReference type="PANTHER" id="PTHR30244:SF36">
    <property type="entry name" value="3-OXO-GLUCOSE-6-PHOSPHATE:GLUTAMATE AMINOTRANSFERASE"/>
    <property type="match status" value="1"/>
</dbReference>
<dbReference type="InterPro" id="IPR015421">
    <property type="entry name" value="PyrdxlP-dep_Trfase_major"/>
</dbReference>
<keyword evidence="8" id="KW-0032">Aminotransferase</keyword>
<evidence type="ECO:0000313" key="9">
    <source>
        <dbReference type="Proteomes" id="UP000031876"/>
    </source>
</evidence>
<dbReference type="GO" id="GO:0016829">
    <property type="term" value="F:lyase activity"/>
    <property type="evidence" value="ECO:0007669"/>
    <property type="project" value="UniProtKB-KW"/>
</dbReference>
<dbReference type="Pfam" id="PF01041">
    <property type="entry name" value="DegT_DnrJ_EryC1"/>
    <property type="match status" value="1"/>
</dbReference>
<dbReference type="Gene3D" id="3.40.640.10">
    <property type="entry name" value="Type I PLP-dependent aspartate aminotransferase-like (Major domain)"/>
    <property type="match status" value="1"/>
</dbReference>
<evidence type="ECO:0000256" key="5">
    <source>
        <dbReference type="RuleBase" id="RU004508"/>
    </source>
</evidence>
<dbReference type="InterPro" id="IPR054367">
    <property type="entry name" value="NtdA_N"/>
</dbReference>
<evidence type="ECO:0000313" key="7">
    <source>
        <dbReference type="EMBL" id="AJG78312.1"/>
    </source>
</evidence>
<keyword evidence="7" id="KW-0456">Lyase</keyword>
<evidence type="ECO:0000313" key="8">
    <source>
        <dbReference type="EMBL" id="QKH27985.1"/>
    </source>
</evidence>
<proteinExistence type="inferred from homology"/>
<dbReference type="RefSeq" id="WP_000855152.1">
    <property type="nucleotide sequence ID" value="NZ_CP009335.1"/>
</dbReference>
<dbReference type="Proteomes" id="UP000031876">
    <property type="component" value="Chromosome"/>
</dbReference>
<evidence type="ECO:0000256" key="4">
    <source>
        <dbReference type="PIRSR" id="PIRSR000390-2"/>
    </source>
</evidence>
<dbReference type="InterPro" id="IPR015422">
    <property type="entry name" value="PyrdxlP-dep_Trfase_small"/>
</dbReference>
<name>A0A0B5NXY8_BACTU</name>
<dbReference type="PANTHER" id="PTHR30244">
    <property type="entry name" value="TRANSAMINASE"/>
    <property type="match status" value="1"/>
</dbReference>